<dbReference type="OrthoDB" id="7204249at2"/>
<sequence length="163" mass="17646">MTRTITGLFSTRGAAESVIHHLMSHDSIDRSHITLHGPDKADDGYEHDGFWTSMLHLFIPDSARHAYAEAIRRGSYLVAVELPEDKVDHVLSVFTSHGAVDLDSLLARWRAEGWKDYVPPAAGTGAPGGMASSPGAGQPRSGQREPDVGDGRARSYIADTTPR</sequence>
<dbReference type="AlphaFoldDB" id="A0A3A9J6N4"/>
<evidence type="ECO:0000313" key="3">
    <source>
        <dbReference type="EMBL" id="RMI25233.1"/>
    </source>
</evidence>
<keyword evidence="4" id="KW-1185">Reference proteome</keyword>
<organism evidence="2 5">
    <name type="scientific">Teichococcus wenyumeiae</name>
    <dbReference type="NCBI Taxonomy" id="2478470"/>
    <lineage>
        <taxon>Bacteria</taxon>
        <taxon>Pseudomonadati</taxon>
        <taxon>Pseudomonadota</taxon>
        <taxon>Alphaproteobacteria</taxon>
        <taxon>Acetobacterales</taxon>
        <taxon>Roseomonadaceae</taxon>
        <taxon>Roseomonas</taxon>
    </lineage>
</organism>
<accession>A0A3A9J6N4</accession>
<comment type="caution">
    <text evidence="2">The sequence shown here is derived from an EMBL/GenBank/DDBJ whole genome shotgun (WGS) entry which is preliminary data.</text>
</comment>
<dbReference type="RefSeq" id="WP_120640722.1">
    <property type="nucleotide sequence ID" value="NZ_RAQU01000246.1"/>
</dbReference>
<feature type="region of interest" description="Disordered" evidence="1">
    <location>
        <begin position="120"/>
        <end position="163"/>
    </location>
</feature>
<feature type="compositionally biased region" description="Low complexity" evidence="1">
    <location>
        <begin position="120"/>
        <end position="139"/>
    </location>
</feature>
<dbReference type="EMBL" id="RFLX01000005">
    <property type="protein sequence ID" value="RMI25233.1"/>
    <property type="molecule type" value="Genomic_DNA"/>
</dbReference>
<evidence type="ECO:0000256" key="1">
    <source>
        <dbReference type="SAM" id="MobiDB-lite"/>
    </source>
</evidence>
<dbReference type="Proteomes" id="UP000278036">
    <property type="component" value="Unassembled WGS sequence"/>
</dbReference>
<name>A0A3A9J6N4_9PROT</name>
<evidence type="ECO:0000313" key="5">
    <source>
        <dbReference type="Proteomes" id="UP000278036"/>
    </source>
</evidence>
<evidence type="ECO:0000313" key="2">
    <source>
        <dbReference type="EMBL" id="RKK01590.1"/>
    </source>
</evidence>
<reference evidence="2 5" key="1">
    <citation type="submission" date="2018-09" db="EMBL/GenBank/DDBJ databases">
        <title>Roseomonas sp. nov., isolated from feces of Tibetan antelopes in the Qinghai-Tibet plateau, China.</title>
        <authorList>
            <person name="Tian Z."/>
        </authorList>
    </citation>
    <scope>NUCLEOTIDE SEQUENCE [LARGE SCALE GENOMIC DNA]</scope>
    <source>
        <strain evidence="3 4">Z23</strain>
        <strain evidence="2 5">Z24</strain>
    </source>
</reference>
<proteinExistence type="predicted"/>
<dbReference type="InParanoid" id="A0A3A9J6N4"/>
<feature type="compositionally biased region" description="Basic and acidic residues" evidence="1">
    <location>
        <begin position="142"/>
        <end position="153"/>
    </location>
</feature>
<dbReference type="EMBL" id="RAQU01000246">
    <property type="protein sequence ID" value="RKK01590.1"/>
    <property type="molecule type" value="Genomic_DNA"/>
</dbReference>
<protein>
    <submittedName>
        <fullName evidence="2">Uncharacterized protein</fullName>
    </submittedName>
</protein>
<gene>
    <name evidence="2" type="ORF">D6Z83_24155</name>
    <name evidence="3" type="ORF">EBE87_08765</name>
</gene>
<dbReference type="Proteomes" id="UP000274097">
    <property type="component" value="Unassembled WGS sequence"/>
</dbReference>
<evidence type="ECO:0000313" key="4">
    <source>
        <dbReference type="Proteomes" id="UP000274097"/>
    </source>
</evidence>